<protein>
    <submittedName>
        <fullName evidence="9">Cytochrome P450 superfamily protein</fullName>
    </submittedName>
</protein>
<accession>A0A0E4GZD5</accession>
<evidence type="ECO:0000256" key="5">
    <source>
        <dbReference type="ARBA" id="ARBA00023002"/>
    </source>
</evidence>
<organism evidence="9 10">
    <name type="scientific">Mycobacterium lentiflavum</name>
    <dbReference type="NCBI Taxonomy" id="141349"/>
    <lineage>
        <taxon>Bacteria</taxon>
        <taxon>Bacillati</taxon>
        <taxon>Actinomycetota</taxon>
        <taxon>Actinomycetes</taxon>
        <taxon>Mycobacteriales</taxon>
        <taxon>Mycobacteriaceae</taxon>
        <taxon>Mycobacterium</taxon>
        <taxon>Mycobacterium simiae complex</taxon>
    </lineage>
</organism>
<evidence type="ECO:0000313" key="9">
    <source>
        <dbReference type="EMBL" id="CQD16668.1"/>
    </source>
</evidence>
<keyword evidence="7 8" id="KW-0503">Monooxygenase</keyword>
<evidence type="ECO:0000256" key="6">
    <source>
        <dbReference type="ARBA" id="ARBA00023004"/>
    </source>
</evidence>
<dbReference type="InterPro" id="IPR017972">
    <property type="entry name" value="Cyt_P450_CS"/>
</dbReference>
<keyword evidence="3 8" id="KW-0349">Heme</keyword>
<dbReference type="EMBL" id="CTEE01000001">
    <property type="protein sequence ID" value="CQD16668.1"/>
    <property type="molecule type" value="Genomic_DNA"/>
</dbReference>
<comment type="similarity">
    <text evidence="2 8">Belongs to the cytochrome P450 family.</text>
</comment>
<evidence type="ECO:0000256" key="4">
    <source>
        <dbReference type="ARBA" id="ARBA00022723"/>
    </source>
</evidence>
<comment type="cofactor">
    <cofactor evidence="1">
        <name>heme</name>
        <dbReference type="ChEBI" id="CHEBI:30413"/>
    </cofactor>
</comment>
<dbReference type="GO" id="GO:0005506">
    <property type="term" value="F:iron ion binding"/>
    <property type="evidence" value="ECO:0007669"/>
    <property type="project" value="InterPro"/>
</dbReference>
<dbReference type="Pfam" id="PF00067">
    <property type="entry name" value="p450"/>
    <property type="match status" value="1"/>
</dbReference>
<name>A0A0E4GZD5_MYCLN</name>
<dbReference type="SUPFAM" id="SSF48264">
    <property type="entry name" value="Cytochrome P450"/>
    <property type="match status" value="1"/>
</dbReference>
<dbReference type="GO" id="GO:0008395">
    <property type="term" value="F:steroid hydroxylase activity"/>
    <property type="evidence" value="ECO:0007669"/>
    <property type="project" value="TreeGrafter"/>
</dbReference>
<dbReference type="PRINTS" id="PR00359">
    <property type="entry name" value="BP450"/>
</dbReference>
<evidence type="ECO:0000256" key="8">
    <source>
        <dbReference type="RuleBase" id="RU000461"/>
    </source>
</evidence>
<dbReference type="PROSITE" id="PS00086">
    <property type="entry name" value="CYTOCHROME_P450"/>
    <property type="match status" value="1"/>
</dbReference>
<dbReference type="AlphaFoldDB" id="A0A0E4GZD5"/>
<evidence type="ECO:0000256" key="7">
    <source>
        <dbReference type="ARBA" id="ARBA00023033"/>
    </source>
</evidence>
<dbReference type="PRINTS" id="PR00385">
    <property type="entry name" value="P450"/>
</dbReference>
<evidence type="ECO:0000256" key="3">
    <source>
        <dbReference type="ARBA" id="ARBA00022617"/>
    </source>
</evidence>
<dbReference type="InterPro" id="IPR002397">
    <property type="entry name" value="Cyt_P450_B"/>
</dbReference>
<dbReference type="Proteomes" id="UP000199251">
    <property type="component" value="Unassembled WGS sequence"/>
</dbReference>
<dbReference type="PANTHER" id="PTHR46696:SF4">
    <property type="entry name" value="BIOTIN BIOSYNTHESIS CYTOCHROME P450"/>
    <property type="match status" value="1"/>
</dbReference>
<dbReference type="CDD" id="cd11078">
    <property type="entry name" value="CYP130-like"/>
    <property type="match status" value="1"/>
</dbReference>
<keyword evidence="5 8" id="KW-0560">Oxidoreductase</keyword>
<dbReference type="InterPro" id="IPR036396">
    <property type="entry name" value="Cyt_P450_sf"/>
</dbReference>
<dbReference type="FunFam" id="1.10.630.10:FF:000018">
    <property type="entry name" value="Cytochrome P450 monooxygenase"/>
    <property type="match status" value="1"/>
</dbReference>
<gene>
    <name evidence="9" type="ORF">BN1232_03612</name>
</gene>
<dbReference type="Gene3D" id="1.10.630.10">
    <property type="entry name" value="Cytochrome P450"/>
    <property type="match status" value="1"/>
</dbReference>
<dbReference type="GO" id="GO:0006707">
    <property type="term" value="P:cholesterol catabolic process"/>
    <property type="evidence" value="ECO:0007669"/>
    <property type="project" value="TreeGrafter"/>
</dbReference>
<evidence type="ECO:0000313" key="10">
    <source>
        <dbReference type="Proteomes" id="UP000199251"/>
    </source>
</evidence>
<dbReference type="GO" id="GO:0020037">
    <property type="term" value="F:heme binding"/>
    <property type="evidence" value="ECO:0007669"/>
    <property type="project" value="InterPro"/>
</dbReference>
<dbReference type="GO" id="GO:0036199">
    <property type="term" value="F:cholest-4-en-3-one 26-monooxygenase activity"/>
    <property type="evidence" value="ECO:0007669"/>
    <property type="project" value="TreeGrafter"/>
</dbReference>
<dbReference type="STRING" id="141349.BN1232_03612"/>
<proteinExistence type="inferred from homology"/>
<keyword evidence="4 8" id="KW-0479">Metal-binding</keyword>
<dbReference type="InterPro" id="IPR001128">
    <property type="entry name" value="Cyt_P450"/>
</dbReference>
<evidence type="ECO:0000256" key="1">
    <source>
        <dbReference type="ARBA" id="ARBA00001971"/>
    </source>
</evidence>
<reference evidence="9 10" key="1">
    <citation type="submission" date="2015-03" db="EMBL/GenBank/DDBJ databases">
        <authorList>
            <person name="Urmite Genomes"/>
        </authorList>
    </citation>
    <scope>NUCLEOTIDE SEQUENCE [LARGE SCALE GENOMIC DNA]</scope>
    <source>
        <strain evidence="9 10">CSUR P1491</strain>
    </source>
</reference>
<dbReference type="PANTHER" id="PTHR46696">
    <property type="entry name" value="P450, PUTATIVE (EUROFUNG)-RELATED"/>
    <property type="match status" value="1"/>
</dbReference>
<keyword evidence="6 8" id="KW-0408">Iron</keyword>
<sequence length="427" mass="48159">MTSANAVELYYDPFDVEIDSNPYPVWKRMREEAPLYYNEKYNFYALSRYDDVVRELPNWETYRSGRGTTADILFANIEVPPGILLFEDPPLHDLHRKLLSRVFTPRRMLAVESMVRGFCIRELDPLVGGSGFDFIADLGAMMPMRTIGYLLGIPEEDQEKIRDRSVANIELSKDSDPAAIDANVFANSIALFSDYIEWRASHPSDDLMTELLRAEIDEPDGTRRPLSRTEVLAYTAMIAGAGNETTARLIGFMGQLLSDHPDQRRELVADPSLIPGAIEETLRYEPPSPVQARYVARDAEHYGRVVPEGSFMLLLNASANRDENHFTDPDRYDIHRRGSHLSFGQGLHFCLGSALARLEARVAFEEVLKRWPDWEVDYPNAQRAHTASVRGWARLPVLVGDYRPLERERAAGVTLAPGCGAGPQRSG</sequence>
<evidence type="ECO:0000256" key="2">
    <source>
        <dbReference type="ARBA" id="ARBA00010617"/>
    </source>
</evidence>